<comment type="caution">
    <text evidence="3">The sequence shown here is derived from an EMBL/GenBank/DDBJ whole genome shotgun (WGS) entry which is preliminary data.</text>
</comment>
<dbReference type="PANTHER" id="PTHR14911">
    <property type="entry name" value="THUMP DOMAIN-CONTAINING"/>
    <property type="match status" value="1"/>
</dbReference>
<proteinExistence type="predicted"/>
<dbReference type="InterPro" id="IPR029063">
    <property type="entry name" value="SAM-dependent_MTases_sf"/>
</dbReference>
<dbReference type="InterPro" id="IPR002052">
    <property type="entry name" value="DNA_methylase_N6_adenine_CS"/>
</dbReference>
<keyword evidence="3" id="KW-0489">Methyltransferase</keyword>
<evidence type="ECO:0000259" key="2">
    <source>
        <dbReference type="Pfam" id="PF01170"/>
    </source>
</evidence>
<feature type="region of interest" description="Disordered" evidence="1">
    <location>
        <begin position="29"/>
        <end position="55"/>
    </location>
</feature>
<dbReference type="Proteomes" id="UP000275356">
    <property type="component" value="Unassembled WGS sequence"/>
</dbReference>
<keyword evidence="4" id="KW-1185">Reference proteome</keyword>
<accession>A0A3N2DAU7</accession>
<dbReference type="GO" id="GO:0030488">
    <property type="term" value="P:tRNA methylation"/>
    <property type="evidence" value="ECO:0007669"/>
    <property type="project" value="TreeGrafter"/>
</dbReference>
<dbReference type="OrthoDB" id="9791556at2"/>
<organism evidence="3 4">
    <name type="scientific">Salana multivorans</name>
    <dbReference type="NCBI Taxonomy" id="120377"/>
    <lineage>
        <taxon>Bacteria</taxon>
        <taxon>Bacillati</taxon>
        <taxon>Actinomycetota</taxon>
        <taxon>Actinomycetes</taxon>
        <taxon>Micrococcales</taxon>
        <taxon>Beutenbergiaceae</taxon>
        <taxon>Salana</taxon>
    </lineage>
</organism>
<evidence type="ECO:0000256" key="1">
    <source>
        <dbReference type="SAM" id="MobiDB-lite"/>
    </source>
</evidence>
<reference evidence="3 4" key="1">
    <citation type="submission" date="2018-11" db="EMBL/GenBank/DDBJ databases">
        <title>Sequencing the genomes of 1000 actinobacteria strains.</title>
        <authorList>
            <person name="Klenk H.-P."/>
        </authorList>
    </citation>
    <scope>NUCLEOTIDE SEQUENCE [LARGE SCALE GENOMIC DNA]</scope>
    <source>
        <strain evidence="3 4">DSM 13521</strain>
    </source>
</reference>
<dbReference type="GO" id="GO:0003676">
    <property type="term" value="F:nucleic acid binding"/>
    <property type="evidence" value="ECO:0007669"/>
    <property type="project" value="InterPro"/>
</dbReference>
<gene>
    <name evidence="3" type="ORF">EDD28_1369</name>
</gene>
<name>A0A3N2DAU7_9MICO</name>
<sequence length="385" mass="40966">MAADDLDVVFTVLPGALPALRRELVRSGLTTSPEGGGAPEADDGAPGDGPNDADADELRLTLPRTAETLRTLARLRTAVSASLAVATDTGRPTGLLSSESLGEVDRVLEAISWQRPRVTFSGLRLEAAGAETPQMLRIAAELAERAGVPVSEDGDLVVRVRRARGAGWEALVRTTPRPLATRPWRTERYPGALNATLAAVVVDEVEHVRWQLGGSDGGVDGDEGDAPVVVDLMCGSGTLTLERLARGRVARAVAVDVAPEAIAILERHQRASRIKGRIEAVVADVADVARTGGVLADLAGTADVVVANPPWGELLGAHATNERLSRDLLDAADRIGADDVVVGVLTHDIRRFERVLDHDARWRLIARPQLFAKGHRPRLFVLVRA</sequence>
<evidence type="ECO:0000313" key="3">
    <source>
        <dbReference type="EMBL" id="ROR96778.1"/>
    </source>
</evidence>
<evidence type="ECO:0000313" key="4">
    <source>
        <dbReference type="Proteomes" id="UP000275356"/>
    </source>
</evidence>
<feature type="compositionally biased region" description="Acidic residues" evidence="1">
    <location>
        <begin position="40"/>
        <end position="55"/>
    </location>
</feature>
<dbReference type="GO" id="GO:0016423">
    <property type="term" value="F:tRNA (guanine) methyltransferase activity"/>
    <property type="evidence" value="ECO:0007669"/>
    <property type="project" value="TreeGrafter"/>
</dbReference>
<dbReference type="Pfam" id="PF01170">
    <property type="entry name" value="UPF0020"/>
    <property type="match status" value="1"/>
</dbReference>
<dbReference type="InterPro" id="IPR000241">
    <property type="entry name" value="RlmKL-like_Mtase"/>
</dbReference>
<dbReference type="Gene3D" id="3.40.50.150">
    <property type="entry name" value="Vaccinia Virus protein VP39"/>
    <property type="match status" value="1"/>
</dbReference>
<dbReference type="RefSeq" id="WP_123738913.1">
    <property type="nucleotide sequence ID" value="NZ_RKHQ01000001.1"/>
</dbReference>
<protein>
    <submittedName>
        <fullName evidence="3">Putative RNA methylase family UPF0020</fullName>
    </submittedName>
</protein>
<dbReference type="PANTHER" id="PTHR14911:SF13">
    <property type="entry name" value="TRNA (GUANINE(6)-N2)-METHYLTRANSFERASE THUMP3"/>
    <property type="match status" value="1"/>
</dbReference>
<dbReference type="EMBL" id="RKHQ01000001">
    <property type="protein sequence ID" value="ROR96778.1"/>
    <property type="molecule type" value="Genomic_DNA"/>
</dbReference>
<keyword evidence="3" id="KW-0808">Transferase</keyword>
<dbReference type="PROSITE" id="PS00092">
    <property type="entry name" value="N6_MTASE"/>
    <property type="match status" value="1"/>
</dbReference>
<dbReference type="AlphaFoldDB" id="A0A3N2DAU7"/>
<feature type="domain" description="Ribosomal RNA large subunit methyltransferase K/L-like methyltransferase" evidence="2">
    <location>
        <begin position="229"/>
        <end position="365"/>
    </location>
</feature>
<dbReference type="SUPFAM" id="SSF53335">
    <property type="entry name" value="S-adenosyl-L-methionine-dependent methyltransferases"/>
    <property type="match status" value="1"/>
</dbReference>